<evidence type="ECO:0000313" key="2">
    <source>
        <dbReference type="EMBL" id="EKM50963.1"/>
    </source>
</evidence>
<dbReference type="InParanoid" id="K5VI77"/>
<dbReference type="EMBL" id="JH930477">
    <property type="protein sequence ID" value="EKM50963.1"/>
    <property type="molecule type" value="Genomic_DNA"/>
</dbReference>
<dbReference type="OrthoDB" id="2804213at2759"/>
<dbReference type="InterPro" id="IPR045340">
    <property type="entry name" value="DUF6533"/>
</dbReference>
<dbReference type="Pfam" id="PF20151">
    <property type="entry name" value="DUF6533"/>
    <property type="match status" value="1"/>
</dbReference>
<accession>K5VI77</accession>
<dbReference type="GeneID" id="18913297"/>
<feature type="domain" description="DUF6533" evidence="1">
    <location>
        <begin position="26"/>
        <end position="64"/>
    </location>
</feature>
<name>K5VI77_PHACS</name>
<reference evidence="2 3" key="1">
    <citation type="journal article" date="2012" name="BMC Genomics">
        <title>Comparative genomics of the white-rot fungi, Phanerochaete carnosa and P. chrysosporium, to elucidate the genetic basis of the distinct wood types they colonize.</title>
        <authorList>
            <person name="Suzuki H."/>
            <person name="MacDonald J."/>
            <person name="Syed K."/>
            <person name="Salamov A."/>
            <person name="Hori C."/>
            <person name="Aerts A."/>
            <person name="Henrissat B."/>
            <person name="Wiebenga A."/>
            <person name="vanKuyk P.A."/>
            <person name="Barry K."/>
            <person name="Lindquist E."/>
            <person name="LaButti K."/>
            <person name="Lapidus A."/>
            <person name="Lucas S."/>
            <person name="Coutinho P."/>
            <person name="Gong Y."/>
            <person name="Samejima M."/>
            <person name="Mahadevan R."/>
            <person name="Abou-Zaid M."/>
            <person name="de Vries R.P."/>
            <person name="Igarashi K."/>
            <person name="Yadav J.S."/>
            <person name="Grigoriev I.V."/>
            <person name="Master E.R."/>
        </authorList>
    </citation>
    <scope>NUCLEOTIDE SEQUENCE [LARGE SCALE GENOMIC DNA]</scope>
    <source>
        <strain evidence="2 3">HHB-10118-sp</strain>
    </source>
</reference>
<organism evidence="2 3">
    <name type="scientific">Phanerochaete carnosa (strain HHB-10118-sp)</name>
    <name type="common">White-rot fungus</name>
    <name type="synonym">Peniophora carnosa</name>
    <dbReference type="NCBI Taxonomy" id="650164"/>
    <lineage>
        <taxon>Eukaryota</taxon>
        <taxon>Fungi</taxon>
        <taxon>Dikarya</taxon>
        <taxon>Basidiomycota</taxon>
        <taxon>Agaricomycotina</taxon>
        <taxon>Agaricomycetes</taxon>
        <taxon>Polyporales</taxon>
        <taxon>Phanerochaetaceae</taxon>
        <taxon>Phanerochaete</taxon>
    </lineage>
</organism>
<evidence type="ECO:0000259" key="1">
    <source>
        <dbReference type="Pfam" id="PF20151"/>
    </source>
</evidence>
<sequence length="237" mass="26917">MSEGLMESLPTLQPELTVEREIYFAVSVIYEYLITLDLEMQAVWRQRWTASSVLLLSIRWVMIFTAMAQCVALLPYVIGLICRLPSILADLLVVIVTWRSTFQHWKKISRPLSTATISSCLLRDGTIYFLALLLVNVAEVLTHHPTFNPVSVLLTSMPPVLVNRFMLNLRQVHFKSSFQSYSAVIPSFHPRHSETDYGTFTSIIGNIGEPLLHGYDEETEERTSPAFIIDLRQNASA</sequence>
<dbReference type="Proteomes" id="UP000008370">
    <property type="component" value="Unassembled WGS sequence"/>
</dbReference>
<dbReference type="KEGG" id="pco:PHACADRAFT_212866"/>
<gene>
    <name evidence="2" type="ORF">PHACADRAFT_212866</name>
</gene>
<dbReference type="HOGENOM" id="CLU_053360_2_0_1"/>
<evidence type="ECO:0000313" key="3">
    <source>
        <dbReference type="Proteomes" id="UP000008370"/>
    </source>
</evidence>
<keyword evidence="3" id="KW-1185">Reference proteome</keyword>
<protein>
    <recommendedName>
        <fullName evidence="1">DUF6533 domain-containing protein</fullName>
    </recommendedName>
</protein>
<dbReference type="AlphaFoldDB" id="K5VI77"/>
<dbReference type="RefSeq" id="XP_007400128.1">
    <property type="nucleotide sequence ID" value="XM_007400066.1"/>
</dbReference>
<proteinExistence type="predicted"/>